<dbReference type="Pfam" id="PF00571">
    <property type="entry name" value="CBS"/>
    <property type="match status" value="2"/>
</dbReference>
<feature type="transmembrane region" description="Helical" evidence="11">
    <location>
        <begin position="135"/>
        <end position="157"/>
    </location>
</feature>
<dbReference type="Pfam" id="PF03471">
    <property type="entry name" value="CorC_HlyC"/>
    <property type="match status" value="1"/>
</dbReference>
<evidence type="ECO:0000256" key="8">
    <source>
        <dbReference type="ARBA" id="ARBA00023136"/>
    </source>
</evidence>
<dbReference type="InterPro" id="IPR046342">
    <property type="entry name" value="CBS_dom_sf"/>
</dbReference>
<comment type="subcellular location">
    <subcellularLocation>
        <location evidence="1">Cell membrane</location>
        <topology evidence="1">Multi-pass membrane protein</topology>
    </subcellularLocation>
</comment>
<dbReference type="PANTHER" id="PTHR43099">
    <property type="entry name" value="UPF0053 PROTEIN YRKA"/>
    <property type="match status" value="1"/>
</dbReference>
<dbReference type="PROSITE" id="PS51846">
    <property type="entry name" value="CNNM"/>
    <property type="match status" value="1"/>
</dbReference>
<evidence type="ECO:0000256" key="1">
    <source>
        <dbReference type="ARBA" id="ARBA00004651"/>
    </source>
</evidence>
<reference evidence="14 15" key="1">
    <citation type="submission" date="2020-10" db="EMBL/GenBank/DDBJ databases">
        <title>Bacillus sp. HD4P25, an endophyte from a halophyte.</title>
        <authorList>
            <person name="Sun J.-Q."/>
        </authorList>
    </citation>
    <scope>NUCLEOTIDE SEQUENCE [LARGE SCALE GENOMIC DNA]</scope>
    <source>
        <strain evidence="14 15">YIM 93174</strain>
    </source>
</reference>
<dbReference type="CDD" id="cd04590">
    <property type="entry name" value="CBS_pair_CorC_HlyC_assoc"/>
    <property type="match status" value="1"/>
</dbReference>
<dbReference type="InterPro" id="IPR051676">
    <property type="entry name" value="UPF0053_domain"/>
</dbReference>
<evidence type="ECO:0000259" key="13">
    <source>
        <dbReference type="PROSITE" id="PS51846"/>
    </source>
</evidence>
<evidence type="ECO:0000259" key="12">
    <source>
        <dbReference type="PROSITE" id="PS51371"/>
    </source>
</evidence>
<feature type="domain" description="CBS" evidence="12">
    <location>
        <begin position="286"/>
        <end position="343"/>
    </location>
</feature>
<evidence type="ECO:0000256" key="2">
    <source>
        <dbReference type="ARBA" id="ARBA00006337"/>
    </source>
</evidence>
<dbReference type="Gene3D" id="3.30.465.10">
    <property type="match status" value="1"/>
</dbReference>
<comment type="similarity">
    <text evidence="2">Belongs to the UPF0053 family.</text>
</comment>
<feature type="transmembrane region" description="Helical" evidence="11">
    <location>
        <begin position="102"/>
        <end position="123"/>
    </location>
</feature>
<feature type="transmembrane region" description="Helical" evidence="11">
    <location>
        <begin position="57"/>
        <end position="82"/>
    </location>
</feature>
<keyword evidence="6 10" id="KW-1133">Transmembrane helix</keyword>
<name>A0ABR9QM62_9BACI</name>
<dbReference type="SUPFAM" id="SSF54631">
    <property type="entry name" value="CBS-domain pair"/>
    <property type="match status" value="1"/>
</dbReference>
<keyword evidence="4 10" id="KW-0812">Transmembrane</keyword>
<dbReference type="Pfam" id="PF01595">
    <property type="entry name" value="CNNM"/>
    <property type="match status" value="1"/>
</dbReference>
<dbReference type="SUPFAM" id="SSF56176">
    <property type="entry name" value="FAD-binding/transporter-associated domain-like"/>
    <property type="match status" value="1"/>
</dbReference>
<proteinExistence type="inferred from homology"/>
<sequence length="439" mass="49004">MFTELMVLFILIVLNAFFAASEIALISLNDNKIKAMAETGNKRAKLLHNLLNEPSRFLATIQIGITLAGFLASAFAAGSFAGQLANYLFNLGVPLSEKVLETISIVLITIFLSFFTLVVGELVPKRLAMQKAEAISMFAAVPLTILSKISAPFVALLTVSTNGILRIFGIDPHKDDDNVTEEEIRMMVDVGEENGSIQSSEKVMINNILEFDNKLVSEIMTHRTNVVGISLETEFKEVVKLINTEQYTRYPVYSDGMDNIVGILHVKDILQFMESGDGQTFSLKEMMRTPYFVLGSRKTDDLFLDLQKGKVHMAVVIDEYGGTDGIVTIEDLIEEIVGNIFDEYDEQEEENEINKLDDNTFLMDGTVSLYDVRDTLKIELPVSDYDTLSGFVIGQLGNIPVVEDKSFIEYNGIIFNVEQVDEKRITKIKVEMNHMVEAS</sequence>
<evidence type="ECO:0000313" key="15">
    <source>
        <dbReference type="Proteomes" id="UP001516662"/>
    </source>
</evidence>
<comment type="caution">
    <text evidence="14">The sequence shown here is derived from an EMBL/GenBank/DDBJ whole genome shotgun (WGS) entry which is preliminary data.</text>
</comment>
<keyword evidence="8 10" id="KW-0472">Membrane</keyword>
<evidence type="ECO:0000256" key="5">
    <source>
        <dbReference type="ARBA" id="ARBA00022737"/>
    </source>
</evidence>
<dbReference type="RefSeq" id="WP_193538390.1">
    <property type="nucleotide sequence ID" value="NZ_JADCLJ010000022.1"/>
</dbReference>
<protein>
    <submittedName>
        <fullName evidence="14">HlyC/CorC family transporter</fullName>
    </submittedName>
</protein>
<dbReference type="InterPro" id="IPR016169">
    <property type="entry name" value="FAD-bd_PCMH_sub2"/>
</dbReference>
<evidence type="ECO:0000256" key="4">
    <source>
        <dbReference type="ARBA" id="ARBA00022692"/>
    </source>
</evidence>
<evidence type="ECO:0000256" key="9">
    <source>
        <dbReference type="PROSITE-ProRule" id="PRU00703"/>
    </source>
</evidence>
<accession>A0ABR9QM62</accession>
<evidence type="ECO:0000313" key="14">
    <source>
        <dbReference type="EMBL" id="MBE4909592.1"/>
    </source>
</evidence>
<keyword evidence="7 9" id="KW-0129">CBS domain</keyword>
<organism evidence="14 15">
    <name type="scientific">Litchfieldia luteola</name>
    <dbReference type="NCBI Taxonomy" id="682179"/>
    <lineage>
        <taxon>Bacteria</taxon>
        <taxon>Bacillati</taxon>
        <taxon>Bacillota</taxon>
        <taxon>Bacilli</taxon>
        <taxon>Bacillales</taxon>
        <taxon>Bacillaceae</taxon>
        <taxon>Litchfieldia</taxon>
    </lineage>
</organism>
<feature type="domain" description="CNNM transmembrane" evidence="13">
    <location>
        <begin position="1"/>
        <end position="201"/>
    </location>
</feature>
<gene>
    <name evidence="14" type="ORF">IMZ08_16185</name>
</gene>
<evidence type="ECO:0000256" key="3">
    <source>
        <dbReference type="ARBA" id="ARBA00022475"/>
    </source>
</evidence>
<evidence type="ECO:0000256" key="7">
    <source>
        <dbReference type="ARBA" id="ARBA00023122"/>
    </source>
</evidence>
<evidence type="ECO:0000256" key="11">
    <source>
        <dbReference type="SAM" id="Phobius"/>
    </source>
</evidence>
<dbReference type="InterPro" id="IPR000644">
    <property type="entry name" value="CBS_dom"/>
</dbReference>
<keyword evidence="15" id="KW-1185">Reference proteome</keyword>
<dbReference type="SMART" id="SM01091">
    <property type="entry name" value="CorC_HlyC"/>
    <property type="match status" value="1"/>
</dbReference>
<dbReference type="InterPro" id="IPR044751">
    <property type="entry name" value="Ion_transp-like_CBS"/>
</dbReference>
<evidence type="ECO:0000256" key="6">
    <source>
        <dbReference type="ARBA" id="ARBA00022989"/>
    </source>
</evidence>
<keyword evidence="3" id="KW-1003">Cell membrane</keyword>
<evidence type="ECO:0000256" key="10">
    <source>
        <dbReference type="PROSITE-ProRule" id="PRU01193"/>
    </source>
</evidence>
<dbReference type="EMBL" id="JADCLJ010000022">
    <property type="protein sequence ID" value="MBE4909592.1"/>
    <property type="molecule type" value="Genomic_DNA"/>
</dbReference>
<dbReference type="InterPro" id="IPR036318">
    <property type="entry name" value="FAD-bd_PCMH-like_sf"/>
</dbReference>
<dbReference type="Proteomes" id="UP001516662">
    <property type="component" value="Unassembled WGS sequence"/>
</dbReference>
<dbReference type="InterPro" id="IPR002550">
    <property type="entry name" value="CNNM"/>
</dbReference>
<dbReference type="PANTHER" id="PTHR43099:SF2">
    <property type="entry name" value="UPF0053 PROTEIN YRKA"/>
    <property type="match status" value="1"/>
</dbReference>
<dbReference type="Gene3D" id="3.10.580.10">
    <property type="entry name" value="CBS-domain"/>
    <property type="match status" value="1"/>
</dbReference>
<dbReference type="InterPro" id="IPR005170">
    <property type="entry name" value="Transptr-assoc_dom"/>
</dbReference>
<feature type="domain" description="CBS" evidence="12">
    <location>
        <begin position="220"/>
        <end position="280"/>
    </location>
</feature>
<keyword evidence="5" id="KW-0677">Repeat</keyword>
<dbReference type="PROSITE" id="PS51371">
    <property type="entry name" value="CBS"/>
    <property type="match status" value="2"/>
</dbReference>
<feature type="transmembrane region" description="Helical" evidence="11">
    <location>
        <begin position="6"/>
        <end position="28"/>
    </location>
</feature>